<keyword evidence="2" id="KW-1185">Reference proteome</keyword>
<accession>A0A8J5F4W1</accession>
<name>A0A8J5F4W1_ZINOF</name>
<proteinExistence type="predicted"/>
<comment type="caution">
    <text evidence="1">The sequence shown here is derived from an EMBL/GenBank/DDBJ whole genome shotgun (WGS) entry which is preliminary data.</text>
</comment>
<gene>
    <name evidence="1" type="ORF">ZIOFF_061990</name>
</gene>
<evidence type="ECO:0000313" key="1">
    <source>
        <dbReference type="EMBL" id="KAG6478547.1"/>
    </source>
</evidence>
<dbReference type="EMBL" id="JACMSC010000017">
    <property type="protein sequence ID" value="KAG6478547.1"/>
    <property type="molecule type" value="Genomic_DNA"/>
</dbReference>
<protein>
    <submittedName>
        <fullName evidence="1">Uncharacterized protein</fullName>
    </submittedName>
</protein>
<sequence>MDSKLRLMARDEQLMVKHKNKLMPISSEIDISVPEHAHHGSTMISFQSSLRHIFEAMENFAASYAKAYKEHVCHFIAIRLEPEELAGGIPSDDKLHCLVASGCGEEMDYSNRHKHLKVFLKMPSMLVLAAALLKHHQTALAPVLKHLSVDLSKLIEEELEREEGIILSLHYLRLKRGEELRGQRRGFFFVLLFPHQGANREGWLPPMLLSPHWLVAFLSRLLSPSPPRELPPDAASLDANDARLVTPLNRTRPFSHFSCLRCSASAKAPILTASTASNLTDPSPTF</sequence>
<dbReference type="Proteomes" id="UP000734854">
    <property type="component" value="Unassembled WGS sequence"/>
</dbReference>
<evidence type="ECO:0000313" key="2">
    <source>
        <dbReference type="Proteomes" id="UP000734854"/>
    </source>
</evidence>
<dbReference type="AlphaFoldDB" id="A0A8J5F4W1"/>
<reference evidence="1 2" key="1">
    <citation type="submission" date="2020-08" db="EMBL/GenBank/DDBJ databases">
        <title>Plant Genome Project.</title>
        <authorList>
            <person name="Zhang R.-G."/>
        </authorList>
    </citation>
    <scope>NUCLEOTIDE SEQUENCE [LARGE SCALE GENOMIC DNA]</scope>
    <source>
        <tissue evidence="1">Rhizome</tissue>
    </source>
</reference>
<organism evidence="1 2">
    <name type="scientific">Zingiber officinale</name>
    <name type="common">Ginger</name>
    <name type="synonym">Amomum zingiber</name>
    <dbReference type="NCBI Taxonomy" id="94328"/>
    <lineage>
        <taxon>Eukaryota</taxon>
        <taxon>Viridiplantae</taxon>
        <taxon>Streptophyta</taxon>
        <taxon>Embryophyta</taxon>
        <taxon>Tracheophyta</taxon>
        <taxon>Spermatophyta</taxon>
        <taxon>Magnoliopsida</taxon>
        <taxon>Liliopsida</taxon>
        <taxon>Zingiberales</taxon>
        <taxon>Zingiberaceae</taxon>
        <taxon>Zingiber</taxon>
    </lineage>
</organism>